<comment type="similarity">
    <text evidence="1">Belongs to the flavin monoamine oxidase family.</text>
</comment>
<feature type="region of interest" description="Disordered" evidence="5">
    <location>
        <begin position="1570"/>
        <end position="1611"/>
    </location>
</feature>
<comment type="similarity">
    <text evidence="2">Belongs to the STXBP/unc-18/SEC1 family.</text>
</comment>
<comment type="caution">
    <text evidence="7">The sequence shown here is derived from an EMBL/GenBank/DDBJ whole genome shotgun (WGS) entry which is preliminary data.</text>
</comment>
<dbReference type="GO" id="GO:0050660">
    <property type="term" value="F:flavin adenine dinucleotide binding"/>
    <property type="evidence" value="ECO:0007669"/>
    <property type="project" value="TreeGrafter"/>
</dbReference>
<evidence type="ECO:0000259" key="6">
    <source>
        <dbReference type="PROSITE" id="PS50118"/>
    </source>
</evidence>
<feature type="region of interest" description="Disordered" evidence="5">
    <location>
        <begin position="850"/>
        <end position="873"/>
    </location>
</feature>
<keyword evidence="4" id="KW-0539">Nucleus</keyword>
<dbReference type="Gene3D" id="1.10.30.10">
    <property type="entry name" value="High mobility group box domain"/>
    <property type="match status" value="1"/>
</dbReference>
<dbReference type="PANTHER" id="PTHR10742">
    <property type="entry name" value="FLAVIN MONOAMINE OXIDASE"/>
    <property type="match status" value="1"/>
</dbReference>
<dbReference type="SUPFAM" id="SSF54373">
    <property type="entry name" value="FAD-linked reductases, C-terminal domain"/>
    <property type="match status" value="1"/>
</dbReference>
<dbReference type="InterPro" id="IPR001619">
    <property type="entry name" value="Sec1-like"/>
</dbReference>
<dbReference type="InterPro" id="IPR036188">
    <property type="entry name" value="FAD/NAD-bd_sf"/>
</dbReference>
<dbReference type="SMART" id="SM00398">
    <property type="entry name" value="HMG"/>
    <property type="match status" value="1"/>
</dbReference>
<dbReference type="Gene3D" id="3.90.660.10">
    <property type="match status" value="2"/>
</dbReference>
<dbReference type="Proteomes" id="UP000754883">
    <property type="component" value="Unassembled WGS sequence"/>
</dbReference>
<feature type="domain" description="HMG box" evidence="6">
    <location>
        <begin position="1478"/>
        <end position="1554"/>
    </location>
</feature>
<reference evidence="7 8" key="2">
    <citation type="submission" date="2021-10" db="EMBL/GenBank/DDBJ databases">
        <authorList>
            <person name="Piombo E."/>
        </authorList>
    </citation>
    <scope>NUCLEOTIDE SEQUENCE [LARGE SCALE GENOMIC DNA]</scope>
</reference>
<dbReference type="GO" id="GO:0005634">
    <property type="term" value="C:nucleus"/>
    <property type="evidence" value="ECO:0007669"/>
    <property type="project" value="UniProtKB-UniRule"/>
</dbReference>
<dbReference type="PROSITE" id="PS50118">
    <property type="entry name" value="HMG_BOX_2"/>
    <property type="match status" value="1"/>
</dbReference>
<dbReference type="GO" id="GO:0016192">
    <property type="term" value="P:vesicle-mediated transport"/>
    <property type="evidence" value="ECO:0007669"/>
    <property type="project" value="InterPro"/>
</dbReference>
<dbReference type="Pfam" id="PF00995">
    <property type="entry name" value="Sec1"/>
    <property type="match status" value="1"/>
</dbReference>
<dbReference type="InterPro" id="IPR050281">
    <property type="entry name" value="Flavin_monoamine_oxidase"/>
</dbReference>
<evidence type="ECO:0000256" key="3">
    <source>
        <dbReference type="ARBA" id="ARBA00023002"/>
    </source>
</evidence>
<dbReference type="CDD" id="cd00084">
    <property type="entry name" value="HMG-box_SF"/>
    <property type="match status" value="1"/>
</dbReference>
<dbReference type="PANTHER" id="PTHR10742:SF386">
    <property type="entry name" value="LYSINE-SPECIFIC HISTONE DEMETHYLASE 1A"/>
    <property type="match status" value="1"/>
</dbReference>
<organism evidence="7 8">
    <name type="scientific">Clonostachys byssicola</name>
    <dbReference type="NCBI Taxonomy" id="160290"/>
    <lineage>
        <taxon>Eukaryota</taxon>
        <taxon>Fungi</taxon>
        <taxon>Dikarya</taxon>
        <taxon>Ascomycota</taxon>
        <taxon>Pezizomycotina</taxon>
        <taxon>Sordariomycetes</taxon>
        <taxon>Hypocreomycetidae</taxon>
        <taxon>Hypocreales</taxon>
        <taxon>Bionectriaceae</taxon>
        <taxon>Clonostachys</taxon>
    </lineage>
</organism>
<dbReference type="Gene3D" id="3.40.50.2060">
    <property type="match status" value="1"/>
</dbReference>
<keyword evidence="4" id="KW-0238">DNA-binding</keyword>
<proteinExistence type="inferred from homology"/>
<evidence type="ECO:0000256" key="4">
    <source>
        <dbReference type="PROSITE-ProRule" id="PRU00267"/>
    </source>
</evidence>
<feature type="compositionally biased region" description="Acidic residues" evidence="5">
    <location>
        <begin position="652"/>
        <end position="678"/>
    </location>
</feature>
<gene>
    <name evidence="7" type="ORF">CBYS24578_00000645</name>
</gene>
<evidence type="ECO:0000256" key="1">
    <source>
        <dbReference type="ARBA" id="ARBA00005995"/>
    </source>
</evidence>
<feature type="DNA-binding region" description="HMG box" evidence="4">
    <location>
        <begin position="1478"/>
        <end position="1554"/>
    </location>
</feature>
<dbReference type="Gene3D" id="3.50.50.60">
    <property type="entry name" value="FAD/NAD(P)-binding domain"/>
    <property type="match status" value="2"/>
</dbReference>
<feature type="compositionally biased region" description="Acidic residues" evidence="5">
    <location>
        <begin position="740"/>
        <end position="776"/>
    </location>
</feature>
<name>A0A9N9XU81_9HYPO</name>
<feature type="compositionally biased region" description="Acidic residues" evidence="5">
    <location>
        <begin position="689"/>
        <end position="711"/>
    </location>
</feature>
<dbReference type="GO" id="GO:0003682">
    <property type="term" value="F:chromatin binding"/>
    <property type="evidence" value="ECO:0007669"/>
    <property type="project" value="TreeGrafter"/>
</dbReference>
<dbReference type="EMBL" id="CABFNO020001240">
    <property type="protein sequence ID" value="CAG9971711.1"/>
    <property type="molecule type" value="Genomic_DNA"/>
</dbReference>
<dbReference type="InterPro" id="IPR043155">
    <property type="entry name" value="VPS33_dom3b"/>
</dbReference>
<dbReference type="InterPro" id="IPR027482">
    <property type="entry name" value="Sec1-like_dom2"/>
</dbReference>
<dbReference type="SUPFAM" id="SSF47095">
    <property type="entry name" value="HMG-box"/>
    <property type="match status" value="1"/>
</dbReference>
<dbReference type="InterPro" id="IPR002937">
    <property type="entry name" value="Amino_oxidase"/>
</dbReference>
<feature type="compositionally biased region" description="Basic and acidic residues" evidence="5">
    <location>
        <begin position="1570"/>
        <end position="1586"/>
    </location>
</feature>
<dbReference type="OrthoDB" id="9982100at2759"/>
<sequence length="1611" mass="177718">MAPRTEFSTEKVRNKARKDLLYMLEGVRGKKNVVFDRSLVGPIGTIVKATTLQEYGVDKFFVLENNNVDTSQRNVVFIVRGESGRHAEAVAAQIKRVQRESQTGHEFHIFWVPRRTLLSDQILEESGVLGDVNVAELPLSFFPLENDVLSLELNDSFRDLYLSKDITPNFLMAKALMEIQQNHGLFPRIIGKGDNAKKVADLLGRMRQELLAGGDSSEANRAGLTPSTTNDSVIIIDREVDFVTPLLTQLTYEGLIDEVFEIQNNQTKVDTAIVGAPAQSQSSAATPQSRKRTIQLDSSDKLYDQLRDANFAIVGSLLNKVARRLQQVQSDYETKHKTKTIAELKEFVGQLPGYQQEHQSARIHTGLAEEIIKHTRSDQFKGLLEVQQNIAAGADPSTQADRIEELVARDTPIREVLRLLCIYSCISGGIKPKEFDHFKRLILQGYGHQHILTLNSLEKLQLFLSRSSPLAGMIPMTGNAGPSGGAKTNYTYLRKQLRLIVDEVQEDDPNDIAYVYSGYAPLSIRLVQCILQKQYLLSVTKGGGANIANAALSSGAATQGWHGFDDAVKHVRGQTFYELQKGEDKAVKARALLSGSGNRQTVFVVFVGGITFTEIAALRFIAKQEETPDLSRQSSSSNLSSEVAPEIVVWTEDMDLDSPSQDDSDVLSDLDMSSDEAPDFYGLSRQAGEESDEDDEAFEEGSEAPEDDDEASGLGDALLGEVAVASESVNAALRETHEASEDEAALGDVDEPSEDDDELLKDVDEAPEEVDDELKDADGMLEDANEVSEVNSALEDADGAPENVDQALQDVEEALEVANEAKEVLAVPAGGEAVRSVSSPSALTELSELSSLSSNVSSKATTPFDADASRGEDPPRVIVLEGRSRVGGRVYSRELKTQSSEKNPQFEGKRLSAEMGGMIITGFDRGNPMNILVRAQLGIPYHALTADTTIYDNNGKPVDMVRDLLVEKLYNDCLDRVSEFKHKSQPSKLIEGKRDLIEDGRDAPGDGNKTIMQAEEATAALPHAPPVSLQSVPEQVNMVPVSSDKVTGRVHTQPGVPATLKASEKAKLMGWDVKAGSTDSDNVDLNDAVNQEGATLGSVLDYALSQYKHLIDLTPQDFRLFNWHVANLEYSNATNLHRLSLPLWDIDAGNEWEGHHTMIVGGYQSVARGLVHCPEPLDVRTNFPVKSIKYRAEASNSGPAIIECEDGTVVEADTIVCTIPLGVLKQNSITFDPPLPTWKTGVVGRLGFGILNKVVLIYDKIFWEPDRHIFGVLRDPPNRHSTNQKDYGVNRGRFFQWFNVSNTTGVPCLIALMAGDAGFETEHSNNDVLVAEATEILRGVFGSDVPYPVEAMVTRWGSDRFARGSYSSASPEMQPDDYDVMARPIGNLFFAGEHTIGTHPATVHGAYMSGLRAASEVLEAMLGPIEVPTPLVLPKDSLLLQKRQESAKDPRKALLEAYELEVWHHLQLHIGHRPVRPSKPPGNAYMLFSRERFEEARKLCEENRKPGRTKSAPNEVRVMTSKMWKNASPDERKPYEEQATENKKAYAEALLRHTEESEKWDRQAIALRAAYEKENPKPVEEEKLTPDEGPGPKHRRVRPVSYAEDRDEDRN</sequence>
<dbReference type="InterPro" id="IPR036045">
    <property type="entry name" value="Sec1-like_sf"/>
</dbReference>
<dbReference type="InterPro" id="IPR043154">
    <property type="entry name" value="Sec-1-like_dom1"/>
</dbReference>
<dbReference type="Gene3D" id="3.40.50.1910">
    <property type="match status" value="1"/>
</dbReference>
<protein>
    <recommendedName>
        <fullName evidence="6">HMG box domain-containing protein</fullName>
    </recommendedName>
</protein>
<feature type="region of interest" description="Disordered" evidence="5">
    <location>
        <begin position="729"/>
        <end position="776"/>
    </location>
</feature>
<feature type="region of interest" description="Disordered" evidence="5">
    <location>
        <begin position="652"/>
        <end position="713"/>
    </location>
</feature>
<dbReference type="GO" id="GO:0016491">
    <property type="term" value="F:oxidoreductase activity"/>
    <property type="evidence" value="ECO:0007669"/>
    <property type="project" value="UniProtKB-KW"/>
</dbReference>
<dbReference type="Gene3D" id="3.90.830.10">
    <property type="entry name" value="Syntaxin Binding Protein 1, Chain A, domain 2"/>
    <property type="match status" value="1"/>
</dbReference>
<dbReference type="GO" id="GO:0003677">
    <property type="term" value="F:DNA binding"/>
    <property type="evidence" value="ECO:0007669"/>
    <property type="project" value="UniProtKB-UniRule"/>
</dbReference>
<dbReference type="InterPro" id="IPR009071">
    <property type="entry name" value="HMG_box_dom"/>
</dbReference>
<dbReference type="Pfam" id="PF01593">
    <property type="entry name" value="Amino_oxidase"/>
    <property type="match status" value="2"/>
</dbReference>
<keyword evidence="3" id="KW-0560">Oxidoreductase</keyword>
<evidence type="ECO:0000313" key="8">
    <source>
        <dbReference type="Proteomes" id="UP000754883"/>
    </source>
</evidence>
<dbReference type="SUPFAM" id="SSF51905">
    <property type="entry name" value="FAD/NAD(P)-binding domain"/>
    <property type="match status" value="1"/>
</dbReference>
<keyword evidence="8" id="KW-1185">Reference proteome</keyword>
<accession>A0A9N9XU81</accession>
<dbReference type="InterPro" id="IPR043127">
    <property type="entry name" value="Sec-1-like_dom3a"/>
</dbReference>
<dbReference type="GO" id="GO:0006338">
    <property type="term" value="P:chromatin remodeling"/>
    <property type="evidence" value="ECO:0007669"/>
    <property type="project" value="TreeGrafter"/>
</dbReference>
<reference evidence="8" key="1">
    <citation type="submission" date="2019-06" db="EMBL/GenBank/DDBJ databases">
        <authorList>
            <person name="Broberg M."/>
        </authorList>
    </citation>
    <scope>NUCLEOTIDE SEQUENCE [LARGE SCALE GENOMIC DNA]</scope>
</reference>
<dbReference type="InterPro" id="IPR036910">
    <property type="entry name" value="HMG_box_dom_sf"/>
</dbReference>
<dbReference type="Gene3D" id="1.25.40.850">
    <property type="match status" value="1"/>
</dbReference>
<evidence type="ECO:0000256" key="2">
    <source>
        <dbReference type="ARBA" id="ARBA00009884"/>
    </source>
</evidence>
<dbReference type="SUPFAM" id="SSF56815">
    <property type="entry name" value="Sec1/munc18-like (SM) proteins"/>
    <property type="match status" value="1"/>
</dbReference>
<evidence type="ECO:0000256" key="5">
    <source>
        <dbReference type="SAM" id="MobiDB-lite"/>
    </source>
</evidence>
<evidence type="ECO:0000313" key="7">
    <source>
        <dbReference type="EMBL" id="CAG9971711.1"/>
    </source>
</evidence>
<dbReference type="Pfam" id="PF00505">
    <property type="entry name" value="HMG_box"/>
    <property type="match status" value="1"/>
</dbReference>